<evidence type="ECO:0000259" key="2">
    <source>
        <dbReference type="Pfam" id="PF13032"/>
    </source>
</evidence>
<dbReference type="EMBL" id="BAABDQ010000003">
    <property type="protein sequence ID" value="GAA3541520.1"/>
    <property type="molecule type" value="Genomic_DNA"/>
</dbReference>
<name>A0ABP6VUS5_9ACTN</name>
<dbReference type="Pfam" id="PF13111">
    <property type="entry name" value="pPIWI_RE_X"/>
    <property type="match status" value="1"/>
</dbReference>
<sequence length="818" mass="90105">MMITSAFRIPRSLLGEVCAYPLTPELMAAFDQISDRWRRQANNEHASAPYKSLATALSAVTGRPVIILPGARTYSEPHWLITTVPIDPATLRRATRVWERLARDGQDTNIMGPLLSLITPQMLRVADDVDQTVPSRVTASNWVYRVLRWNLAQALTRTPVQFDERGVRFRLDSDGSMVAWDDPITLTLRGGEQSRGIIKISFDVKTLPGVSDLVCIPTISFTRLVNDFRKVKSAWIDHGRVPGESVLLRLPIVTKKIDGEWAHLCRDFSGPVVEACGLSPIPWGEDVLTEHPDLVRAWRGVNWGHPLGVGVGPRTYLRFIEHAATLPDVEPLTYNHTAIKVLKTAKKTTINADALDSAVRAAGYERLRVVHLSAFSATRERVRHALHDYRALPSEVGLVHRLTGASDFVAYNVPELLRHGQVDRSELLNPAPLLKAEPGTLVLALVDTAHESGKKVDDDAKLPIRRALAKMDIPSQFIAVPPGSDGTSAKEVDYPVVTAVRDLLRAGGLTDRRLAEAISLQPHPLERDMWLVGVHVRIQNTIKNGNGSNGRPLLVTTMVAVHARHDHDTPWDLRLYVTGQGWVQHATGLTAFHAGPIGSPIENRQQSFAKLRGFVDNALGELPSGDPVVVITDADETRRVWTGLSDGKLRQGVLPGDGLAHRDDITVVRVGTGDDAVPRPVTFTDGKQSADPEKPTSPRNRIYELCGDDGTRSWVLGHASRLFNEGSKGRVGADFTRFNLSAKRGREQGNDWHAFTGTEFIVARPGLLGEEEAVAVTARLCAQPLSWDAQTRRPVPLHLANIADEDHPGYRKEIDESC</sequence>
<evidence type="ECO:0000256" key="1">
    <source>
        <dbReference type="SAM" id="MobiDB-lite"/>
    </source>
</evidence>
<evidence type="ECO:0000259" key="3">
    <source>
        <dbReference type="Pfam" id="PF13111"/>
    </source>
</evidence>
<feature type="domain" description="pPIWI-RE module N-terminal" evidence="3">
    <location>
        <begin position="6"/>
        <end position="349"/>
    </location>
</feature>
<evidence type="ECO:0000313" key="5">
    <source>
        <dbReference type="EMBL" id="GAA3541520.1"/>
    </source>
</evidence>
<dbReference type="Proteomes" id="UP001500630">
    <property type="component" value="Unassembled WGS sequence"/>
</dbReference>
<feature type="domain" description="pPIWI-RE RNaseH" evidence="2">
    <location>
        <begin position="531"/>
        <end position="808"/>
    </location>
</feature>
<feature type="domain" description="Prokaryotic pPIWI-RE MID" evidence="4">
    <location>
        <begin position="436"/>
        <end position="511"/>
    </location>
</feature>
<dbReference type="Pfam" id="PF13032">
    <property type="entry name" value="RNaseH_pPIWI_RE"/>
    <property type="match status" value="1"/>
</dbReference>
<evidence type="ECO:0008006" key="7">
    <source>
        <dbReference type="Google" id="ProtNLM"/>
    </source>
</evidence>
<accession>A0ABP6VUS5</accession>
<dbReference type="Pfam" id="PF18157">
    <property type="entry name" value="MID_pPIWI_RE"/>
    <property type="match status" value="1"/>
</dbReference>
<comment type="caution">
    <text evidence="5">The sequence shown here is derived from an EMBL/GenBank/DDBJ whole genome shotgun (WGS) entry which is preliminary data.</text>
</comment>
<feature type="region of interest" description="Disordered" evidence="1">
    <location>
        <begin position="676"/>
        <end position="700"/>
    </location>
</feature>
<organism evidence="5 6">
    <name type="scientific">Nonomuraea rosea</name>
    <dbReference type="NCBI Taxonomy" id="638574"/>
    <lineage>
        <taxon>Bacteria</taxon>
        <taxon>Bacillati</taxon>
        <taxon>Actinomycetota</taxon>
        <taxon>Actinomycetes</taxon>
        <taxon>Streptosporangiales</taxon>
        <taxon>Streptosporangiaceae</taxon>
        <taxon>Nonomuraea</taxon>
    </lineage>
</organism>
<dbReference type="RefSeq" id="WP_345560773.1">
    <property type="nucleotide sequence ID" value="NZ_BAABDQ010000003.1"/>
</dbReference>
<evidence type="ECO:0000313" key="6">
    <source>
        <dbReference type="Proteomes" id="UP001500630"/>
    </source>
</evidence>
<dbReference type="InterPro" id="IPR024996">
    <property type="entry name" value="RNaseH_pPIWI_RE"/>
</dbReference>
<keyword evidence="6" id="KW-1185">Reference proteome</keyword>
<protein>
    <recommendedName>
        <fullName evidence="7">DUF3893 domain-containing protein</fullName>
    </recommendedName>
</protein>
<dbReference type="InterPro" id="IPR040496">
    <property type="entry name" value="MID_pPIWI_RE"/>
</dbReference>
<evidence type="ECO:0000259" key="4">
    <source>
        <dbReference type="Pfam" id="PF18157"/>
    </source>
</evidence>
<gene>
    <name evidence="5" type="ORF">GCM10022419_022140</name>
</gene>
<dbReference type="InterPro" id="IPR025085">
    <property type="entry name" value="pPIWI_RE_X"/>
</dbReference>
<reference evidence="6" key="1">
    <citation type="journal article" date="2019" name="Int. J. Syst. Evol. Microbiol.">
        <title>The Global Catalogue of Microorganisms (GCM) 10K type strain sequencing project: providing services to taxonomists for standard genome sequencing and annotation.</title>
        <authorList>
            <consortium name="The Broad Institute Genomics Platform"/>
            <consortium name="The Broad Institute Genome Sequencing Center for Infectious Disease"/>
            <person name="Wu L."/>
            <person name="Ma J."/>
        </authorList>
    </citation>
    <scope>NUCLEOTIDE SEQUENCE [LARGE SCALE GENOMIC DNA]</scope>
    <source>
        <strain evidence="6">JCM 17326</strain>
    </source>
</reference>
<proteinExistence type="predicted"/>